<sequence>MQVIINGEINFFEKSITLKEIITNLKIENKIMATAVNMNIVKKDNWSSFIIEDNDKIEFLEFVGGG</sequence>
<name>A0A3B1E7B5_9ZZZZ</name>
<evidence type="ECO:0000313" key="1">
    <source>
        <dbReference type="EMBL" id="VAY87518.1"/>
    </source>
</evidence>
<protein>
    <submittedName>
        <fullName evidence="1">ThiS, thiamine-biosynthesis</fullName>
    </submittedName>
</protein>
<dbReference type="NCBIfam" id="TIGR01683">
    <property type="entry name" value="thiS"/>
    <property type="match status" value="1"/>
</dbReference>
<reference evidence="1" key="1">
    <citation type="submission" date="2018-10" db="EMBL/GenBank/DDBJ databases">
        <authorList>
            <person name="Aoki K."/>
        </authorList>
    </citation>
    <scope>NUCLEOTIDE SEQUENCE</scope>
</reference>
<dbReference type="InterPro" id="IPR010035">
    <property type="entry name" value="Thi_S"/>
</dbReference>
<dbReference type="Pfam" id="PF02597">
    <property type="entry name" value="ThiS"/>
    <property type="match status" value="1"/>
</dbReference>
<dbReference type="AlphaFoldDB" id="A0A3B1E7B5"/>
<dbReference type="EMBL" id="UOYO01000026">
    <property type="protein sequence ID" value="VAY87518.1"/>
    <property type="molecule type" value="Genomic_DNA"/>
</dbReference>
<dbReference type="InterPro" id="IPR016155">
    <property type="entry name" value="Mopterin_synth/thiamin_S_b"/>
</dbReference>
<dbReference type="InterPro" id="IPR012675">
    <property type="entry name" value="Beta-grasp_dom_sf"/>
</dbReference>
<dbReference type="Gene3D" id="3.10.20.30">
    <property type="match status" value="1"/>
</dbReference>
<dbReference type="SUPFAM" id="SSF54285">
    <property type="entry name" value="MoaD/ThiS"/>
    <property type="match status" value="1"/>
</dbReference>
<dbReference type="PANTHER" id="PTHR34472">
    <property type="entry name" value="SULFUR CARRIER PROTEIN THIS"/>
    <property type="match status" value="1"/>
</dbReference>
<accession>A0A3B1E7B5</accession>
<dbReference type="CDD" id="cd00565">
    <property type="entry name" value="Ubl_ThiS"/>
    <property type="match status" value="1"/>
</dbReference>
<gene>
    <name evidence="1" type="ORF">MNB_ARC-1_439</name>
</gene>
<dbReference type="InterPro" id="IPR003749">
    <property type="entry name" value="ThiS/MoaD-like"/>
</dbReference>
<proteinExistence type="predicted"/>
<dbReference type="PANTHER" id="PTHR34472:SF1">
    <property type="entry name" value="SULFUR CARRIER PROTEIN THIS"/>
    <property type="match status" value="1"/>
</dbReference>
<organism evidence="1">
    <name type="scientific">hydrothermal vent metagenome</name>
    <dbReference type="NCBI Taxonomy" id="652676"/>
    <lineage>
        <taxon>unclassified sequences</taxon>
        <taxon>metagenomes</taxon>
        <taxon>ecological metagenomes</taxon>
    </lineage>
</organism>